<dbReference type="GO" id="GO:0016787">
    <property type="term" value="F:hydrolase activity"/>
    <property type="evidence" value="ECO:0007669"/>
    <property type="project" value="UniProtKB-KW"/>
</dbReference>
<evidence type="ECO:0000256" key="4">
    <source>
        <dbReference type="SAM" id="MobiDB-lite"/>
    </source>
</evidence>
<dbReference type="GO" id="GO:0005524">
    <property type="term" value="F:ATP binding"/>
    <property type="evidence" value="ECO:0007669"/>
    <property type="project" value="UniProtKB-KW"/>
</dbReference>
<name>A0A2J6RWA5_HYAVF</name>
<dbReference type="Pfam" id="PF00271">
    <property type="entry name" value="Helicase_C"/>
    <property type="match status" value="1"/>
</dbReference>
<protein>
    <submittedName>
        <fullName evidence="7">Uncharacterized protein</fullName>
    </submittedName>
</protein>
<dbReference type="Proteomes" id="UP000235786">
    <property type="component" value="Unassembled WGS sequence"/>
</dbReference>
<dbReference type="InterPro" id="IPR000330">
    <property type="entry name" value="SNF2_N"/>
</dbReference>
<dbReference type="Gene3D" id="3.40.50.300">
    <property type="entry name" value="P-loop containing nucleotide triphosphate hydrolases"/>
    <property type="match status" value="1"/>
</dbReference>
<dbReference type="STRING" id="1149755.A0A2J6RWA5"/>
<feature type="domain" description="Helicase C-terminal" evidence="6">
    <location>
        <begin position="922"/>
        <end position="1080"/>
    </location>
</feature>
<evidence type="ECO:0000256" key="2">
    <source>
        <dbReference type="ARBA" id="ARBA00022801"/>
    </source>
</evidence>
<dbReference type="GO" id="GO:0005634">
    <property type="term" value="C:nucleus"/>
    <property type="evidence" value="ECO:0007669"/>
    <property type="project" value="TreeGrafter"/>
</dbReference>
<dbReference type="SUPFAM" id="SSF52540">
    <property type="entry name" value="P-loop containing nucleoside triphosphate hydrolases"/>
    <property type="match status" value="2"/>
</dbReference>
<dbReference type="GO" id="GO:0006281">
    <property type="term" value="P:DNA repair"/>
    <property type="evidence" value="ECO:0007669"/>
    <property type="project" value="TreeGrafter"/>
</dbReference>
<gene>
    <name evidence="7" type="ORF">L207DRAFT_632523</name>
</gene>
<dbReference type="PROSITE" id="PS51192">
    <property type="entry name" value="HELICASE_ATP_BIND_1"/>
    <property type="match status" value="1"/>
</dbReference>
<dbReference type="Pfam" id="PF00176">
    <property type="entry name" value="SNF2-rel_dom"/>
    <property type="match status" value="1"/>
</dbReference>
<reference evidence="7 8" key="1">
    <citation type="submission" date="2016-04" db="EMBL/GenBank/DDBJ databases">
        <title>A degradative enzymes factory behind the ericoid mycorrhizal symbiosis.</title>
        <authorList>
            <consortium name="DOE Joint Genome Institute"/>
            <person name="Martino E."/>
            <person name="Morin E."/>
            <person name="Grelet G."/>
            <person name="Kuo A."/>
            <person name="Kohler A."/>
            <person name="Daghino S."/>
            <person name="Barry K."/>
            <person name="Choi C."/>
            <person name="Cichocki N."/>
            <person name="Clum A."/>
            <person name="Copeland A."/>
            <person name="Hainaut M."/>
            <person name="Haridas S."/>
            <person name="Labutti K."/>
            <person name="Lindquist E."/>
            <person name="Lipzen A."/>
            <person name="Khouja H.-R."/>
            <person name="Murat C."/>
            <person name="Ohm R."/>
            <person name="Olson A."/>
            <person name="Spatafora J."/>
            <person name="Veneault-Fourrey C."/>
            <person name="Henrissat B."/>
            <person name="Grigoriev I."/>
            <person name="Martin F."/>
            <person name="Perotto S."/>
        </authorList>
    </citation>
    <scope>NUCLEOTIDE SEQUENCE [LARGE SCALE GENOMIC DNA]</scope>
    <source>
        <strain evidence="7 8">F</strain>
    </source>
</reference>
<organism evidence="7 8">
    <name type="scientific">Hyaloscypha variabilis (strain UAMH 11265 / GT02V1 / F)</name>
    <name type="common">Meliniomyces variabilis</name>
    <dbReference type="NCBI Taxonomy" id="1149755"/>
    <lineage>
        <taxon>Eukaryota</taxon>
        <taxon>Fungi</taxon>
        <taxon>Dikarya</taxon>
        <taxon>Ascomycota</taxon>
        <taxon>Pezizomycotina</taxon>
        <taxon>Leotiomycetes</taxon>
        <taxon>Helotiales</taxon>
        <taxon>Hyaloscyphaceae</taxon>
        <taxon>Hyaloscypha</taxon>
        <taxon>Hyaloscypha variabilis</taxon>
    </lineage>
</organism>
<keyword evidence="2" id="KW-0378">Hydrolase</keyword>
<evidence type="ECO:0000313" key="8">
    <source>
        <dbReference type="Proteomes" id="UP000235786"/>
    </source>
</evidence>
<evidence type="ECO:0000256" key="3">
    <source>
        <dbReference type="ARBA" id="ARBA00022840"/>
    </source>
</evidence>
<keyword evidence="1" id="KW-0547">Nucleotide-binding</keyword>
<dbReference type="InterPro" id="IPR038718">
    <property type="entry name" value="SNF2-like_sf"/>
</dbReference>
<dbReference type="PANTHER" id="PTHR45626:SF22">
    <property type="entry name" value="DNA REPAIR PROTEIN RAD5"/>
    <property type="match status" value="1"/>
</dbReference>
<keyword evidence="8" id="KW-1185">Reference proteome</keyword>
<dbReference type="InterPro" id="IPR014001">
    <property type="entry name" value="Helicase_ATP-bd"/>
</dbReference>
<dbReference type="EMBL" id="KZ613943">
    <property type="protein sequence ID" value="PMD42805.1"/>
    <property type="molecule type" value="Genomic_DNA"/>
</dbReference>
<dbReference type="Gene3D" id="3.40.50.10810">
    <property type="entry name" value="Tandem AAA-ATPase domain"/>
    <property type="match status" value="1"/>
</dbReference>
<dbReference type="CDD" id="cd18008">
    <property type="entry name" value="DEXDc_SHPRH-like"/>
    <property type="match status" value="1"/>
</dbReference>
<dbReference type="GO" id="GO:0008094">
    <property type="term" value="F:ATP-dependent activity, acting on DNA"/>
    <property type="evidence" value="ECO:0007669"/>
    <property type="project" value="TreeGrafter"/>
</dbReference>
<dbReference type="InterPro" id="IPR049730">
    <property type="entry name" value="SNF2/RAD54-like_C"/>
</dbReference>
<dbReference type="SMART" id="SM00490">
    <property type="entry name" value="HELICc"/>
    <property type="match status" value="1"/>
</dbReference>
<evidence type="ECO:0000259" key="6">
    <source>
        <dbReference type="PROSITE" id="PS51194"/>
    </source>
</evidence>
<dbReference type="SMART" id="SM00487">
    <property type="entry name" value="DEXDc"/>
    <property type="match status" value="1"/>
</dbReference>
<evidence type="ECO:0000256" key="1">
    <source>
        <dbReference type="ARBA" id="ARBA00022741"/>
    </source>
</evidence>
<proteinExistence type="predicted"/>
<accession>A0A2J6RWA5</accession>
<dbReference type="OrthoDB" id="448448at2759"/>
<keyword evidence="3" id="KW-0067">ATP-binding</keyword>
<dbReference type="InterPro" id="IPR050628">
    <property type="entry name" value="SNF2_RAD54_helicase_TF"/>
</dbReference>
<feature type="domain" description="Helicase ATP-binding" evidence="5">
    <location>
        <begin position="497"/>
        <end position="681"/>
    </location>
</feature>
<evidence type="ECO:0000313" key="7">
    <source>
        <dbReference type="EMBL" id="PMD42805.1"/>
    </source>
</evidence>
<evidence type="ECO:0000259" key="5">
    <source>
        <dbReference type="PROSITE" id="PS51192"/>
    </source>
</evidence>
<dbReference type="InterPro" id="IPR001650">
    <property type="entry name" value="Helicase_C-like"/>
</dbReference>
<feature type="region of interest" description="Disordered" evidence="4">
    <location>
        <begin position="65"/>
        <end position="88"/>
    </location>
</feature>
<dbReference type="CDD" id="cd18793">
    <property type="entry name" value="SF2_C_SNF"/>
    <property type="match status" value="1"/>
</dbReference>
<dbReference type="InterPro" id="IPR027417">
    <property type="entry name" value="P-loop_NTPase"/>
</dbReference>
<dbReference type="PROSITE" id="PS51194">
    <property type="entry name" value="HELICASE_CTER"/>
    <property type="match status" value="1"/>
</dbReference>
<dbReference type="PANTHER" id="PTHR45626">
    <property type="entry name" value="TRANSCRIPTION TERMINATION FACTOR 2-RELATED"/>
    <property type="match status" value="1"/>
</dbReference>
<feature type="compositionally biased region" description="Polar residues" evidence="4">
    <location>
        <begin position="65"/>
        <end position="80"/>
    </location>
</feature>
<dbReference type="AlphaFoldDB" id="A0A2J6RWA5"/>
<sequence length="1089" mass="121080">MANHFIPEGAKRRRLEVTQGAMIDSAATWFPPTVPTSRLAGEAWARDSVGEVPYHFDLAPSTAPSHLEASSWNKNNQPSQGFPVANARGQDTNDQILTSSSFLAPNYGSSTMMAGVSWNTVSAAPQYSTPQCMDWNTGGRPCQAEPSHLINPGLKKNSAQPNPHYLMVPLHVAPAPSYPAQISPYDANSSVYFSERIQSNALNTEVLVQTPAAISSQANLNPDLSSSVSCANNGLPTLVQVPCGVAGDELVCFGMVLGIAGKCQLPPGNYLQPGSSRHPVELHTALKFSSSSDTEFSGTISNEHAQLIQALLDERSLKVQVKCKFGDDSAEHRNLKKRLPCTVPCSLLIIVYGPANLCEELGDFFQDYDIYLQDPQGCDLDVRYCNPHRLSSMDLTRCPLTSELGSQGALLGPFNLKEAPRHPDLLTILDSQEDLVEAHQPDAIQTTLERHQKQALSFMLRRERGWALNSQTPDIWETRETSQGYYFINRISNAYQDEEPPQFYGGIIADPMGLGKTLSMIALIATDLTGYHCRDSFIYGNTDDDVSNKTTLVIVPPPVLDSWEEQLSQHVVKSGLTWGRHHGKSRLINNSELDSYNLVLTTYHTVSAEWRSGNQAEMSILFSTRWKRVILDEAHIIRNSGSQMAKAICSLPATSRWAVTGTPIQNRLGDLVALLKFLQAHPYDDAGRFEADITHLWKTGKVEEAVKRLKRLSGCLLLRRPKETINLPSRRDLQCVVEFNVNERALYDEIKSQTIANFKGTTPESPGRSSCTTSVNIIQQINSLRMICNLGLHYHLRYENTATEVSSQGQSKWAEVAQQTFDFQFEAGSMICHYCSSSLDMAETLLSEPDTQMQPRFSQCLRFICSECTQRFSKGSKPVSCGHSTPHPTAPVSTSRTELEGATFPMPSMEDYQTSLVGLPSKVTSLVMQLQAQPAGVKSLVFSSWRMTLDVIEAGLKQAHIQYLRFDGKVPQKSRQAIIDRFRKDPAIKVMLLTLSCGAVGLTLTEASYAYLMEPHWNPTIEEQALARIYRIGQKKEVTTVRFFVRDTFEERVVEIQKSKNDLASLLFSPREDSQIEDVERLEWLCNLL</sequence>